<organism evidence="1 2">
    <name type="scientific">Vogesella aquatica</name>
    <dbReference type="NCBI Taxonomy" id="2984206"/>
    <lineage>
        <taxon>Bacteria</taxon>
        <taxon>Pseudomonadati</taxon>
        <taxon>Pseudomonadota</taxon>
        <taxon>Betaproteobacteria</taxon>
        <taxon>Neisseriales</taxon>
        <taxon>Chromobacteriaceae</taxon>
        <taxon>Vogesella</taxon>
    </lineage>
</organism>
<dbReference type="InterPro" id="IPR021866">
    <property type="entry name" value="SpoIIAA-like"/>
</dbReference>
<name>A0ABT5IYZ3_9NEIS</name>
<evidence type="ECO:0000313" key="1">
    <source>
        <dbReference type="EMBL" id="MDC7717781.1"/>
    </source>
</evidence>
<protein>
    <submittedName>
        <fullName evidence="1">STAS/SEC14 domain-containing protein</fullName>
    </submittedName>
</protein>
<dbReference type="InterPro" id="IPR038396">
    <property type="entry name" value="SpoIIAA-like_sf"/>
</dbReference>
<dbReference type="Pfam" id="PF11964">
    <property type="entry name" value="SpoIIAA-like"/>
    <property type="match status" value="1"/>
</dbReference>
<dbReference type="InterPro" id="IPR036513">
    <property type="entry name" value="STAS_dom_sf"/>
</dbReference>
<evidence type="ECO:0000313" key="2">
    <source>
        <dbReference type="Proteomes" id="UP001219956"/>
    </source>
</evidence>
<dbReference type="RefSeq" id="WP_272752091.1">
    <property type="nucleotide sequence ID" value="NZ_JAQQLF010000013.1"/>
</dbReference>
<dbReference type="SUPFAM" id="SSF52091">
    <property type="entry name" value="SpoIIaa-like"/>
    <property type="match status" value="1"/>
</dbReference>
<comment type="caution">
    <text evidence="1">The sequence shown here is derived from an EMBL/GenBank/DDBJ whole genome shotgun (WGS) entry which is preliminary data.</text>
</comment>
<proteinExistence type="predicted"/>
<dbReference type="Proteomes" id="UP001219956">
    <property type="component" value="Unassembled WGS sequence"/>
</dbReference>
<reference evidence="1 2" key="1">
    <citation type="submission" date="2023-01" db="EMBL/GenBank/DDBJ databases">
        <title>Novel species of the genus Vogesella isolated from rivers.</title>
        <authorList>
            <person name="Lu H."/>
        </authorList>
    </citation>
    <scope>NUCLEOTIDE SEQUENCE [LARGE SCALE GENOMIC DNA]</scope>
    <source>
        <strain evidence="1 2">DC21W</strain>
    </source>
</reference>
<keyword evidence="2" id="KW-1185">Reference proteome</keyword>
<accession>A0ABT5IYZ3</accession>
<dbReference type="EMBL" id="JAQQLF010000013">
    <property type="protein sequence ID" value="MDC7717781.1"/>
    <property type="molecule type" value="Genomic_DNA"/>
</dbReference>
<gene>
    <name evidence="1" type="ORF">PQU95_11225</name>
</gene>
<dbReference type="Gene3D" id="3.40.50.10600">
    <property type="entry name" value="SpoIIaa-like domains"/>
    <property type="match status" value="1"/>
</dbReference>
<sequence>MISIREQDYGLDVALFNEFTLADFKLLEQALLKRAAEQGQPDVLLDLSGMKDFTLDMALEEVRFMRAHENDFGRFAIVADDVWVNLATHLSGLLTHARAQYFETIEEAQAWLLGPQPL</sequence>